<comment type="caution">
    <text evidence="10">The sequence shown here is derived from an EMBL/GenBank/DDBJ whole genome shotgun (WGS) entry which is preliminary data.</text>
</comment>
<feature type="region of interest" description="Disordered" evidence="6">
    <location>
        <begin position="4463"/>
        <end position="4487"/>
    </location>
</feature>
<dbReference type="PROSITE" id="PS50093">
    <property type="entry name" value="PKD"/>
    <property type="match status" value="2"/>
</dbReference>
<evidence type="ECO:0000256" key="4">
    <source>
        <dbReference type="ARBA" id="ARBA00030238"/>
    </source>
</evidence>
<dbReference type="SUPFAM" id="SSF49452">
    <property type="entry name" value="Starch-binding domain-like"/>
    <property type="match status" value="3"/>
</dbReference>
<keyword evidence="10" id="KW-0645">Protease</keyword>
<dbReference type="Pfam" id="PF16640">
    <property type="entry name" value="Big_3_5"/>
    <property type="match status" value="4"/>
</dbReference>
<dbReference type="InterPro" id="IPR008969">
    <property type="entry name" value="CarboxyPept-like_regulatory"/>
</dbReference>
<dbReference type="InterPro" id="IPR032109">
    <property type="entry name" value="Big_3_5"/>
</dbReference>
<evidence type="ECO:0000256" key="3">
    <source>
        <dbReference type="ARBA" id="ARBA00022729"/>
    </source>
</evidence>
<feature type="signal peptide" evidence="8">
    <location>
        <begin position="1"/>
        <end position="26"/>
    </location>
</feature>
<dbReference type="Gene3D" id="2.60.40.1120">
    <property type="entry name" value="Carboxypeptidase-like, regulatory domain"/>
    <property type="match status" value="3"/>
</dbReference>
<feature type="transmembrane region" description="Helical" evidence="7">
    <location>
        <begin position="4611"/>
        <end position="4631"/>
    </location>
</feature>
<accession>A0A2M9BC99</accession>
<keyword evidence="3 8" id="KW-0732">Signal</keyword>
<dbReference type="InterPro" id="IPR013784">
    <property type="entry name" value="Carb-bd-like_fold"/>
</dbReference>
<dbReference type="InterPro" id="IPR022409">
    <property type="entry name" value="PKD/Chitinase_dom"/>
</dbReference>
<dbReference type="CDD" id="cd00146">
    <property type="entry name" value="PKD"/>
    <property type="match status" value="1"/>
</dbReference>
<feature type="chain" id="PRO_5014786505" description="alpha-amylase" evidence="8">
    <location>
        <begin position="27"/>
        <end position="4639"/>
    </location>
</feature>
<dbReference type="GO" id="GO:0030246">
    <property type="term" value="F:carbohydrate binding"/>
    <property type="evidence" value="ECO:0007669"/>
    <property type="project" value="InterPro"/>
</dbReference>
<dbReference type="Proteomes" id="UP000230161">
    <property type="component" value="Unassembled WGS sequence"/>
</dbReference>
<proteinExistence type="predicted"/>
<evidence type="ECO:0000256" key="5">
    <source>
        <dbReference type="PIRSR" id="PIRSR637460-1"/>
    </source>
</evidence>
<dbReference type="Pfam" id="PF18911">
    <property type="entry name" value="PKD_4"/>
    <property type="match status" value="2"/>
</dbReference>
<dbReference type="InterPro" id="IPR037460">
    <property type="entry name" value="SEST-like"/>
</dbReference>
<dbReference type="OrthoDB" id="614750at2"/>
<evidence type="ECO:0000256" key="2">
    <source>
        <dbReference type="ARBA" id="ARBA00012595"/>
    </source>
</evidence>
<dbReference type="SUPFAM" id="SSF49299">
    <property type="entry name" value="PKD domain"/>
    <property type="match status" value="2"/>
</dbReference>
<dbReference type="RefSeq" id="WP_100345657.1">
    <property type="nucleotide sequence ID" value="NZ_PGFB01000005.1"/>
</dbReference>
<name>A0A2M9BC99_9MICO</name>
<feature type="domain" description="PKD" evidence="9">
    <location>
        <begin position="2187"/>
        <end position="2274"/>
    </location>
</feature>
<dbReference type="InterPro" id="IPR013783">
    <property type="entry name" value="Ig-like_fold"/>
</dbReference>
<dbReference type="PANTHER" id="PTHR23303">
    <property type="entry name" value="CARBOXYPEPTIDASE REGULATORY REGION-CONTAINING"/>
    <property type="match status" value="1"/>
</dbReference>
<feature type="compositionally biased region" description="Low complexity" evidence="6">
    <location>
        <begin position="4563"/>
        <end position="4577"/>
    </location>
</feature>
<dbReference type="CDD" id="cd01823">
    <property type="entry name" value="SEST_like"/>
    <property type="match status" value="1"/>
</dbReference>
<evidence type="ECO:0000256" key="8">
    <source>
        <dbReference type="SAM" id="SignalP"/>
    </source>
</evidence>
<evidence type="ECO:0000313" key="11">
    <source>
        <dbReference type="Proteomes" id="UP000230161"/>
    </source>
</evidence>
<keyword evidence="7" id="KW-1133">Transmembrane helix</keyword>
<dbReference type="InterPro" id="IPR036514">
    <property type="entry name" value="SGNH_hydro_sf"/>
</dbReference>
<dbReference type="SMART" id="SM00089">
    <property type="entry name" value="PKD"/>
    <property type="match status" value="3"/>
</dbReference>
<dbReference type="SUPFAM" id="SSF49478">
    <property type="entry name" value="Cna protein B-type domain"/>
    <property type="match status" value="1"/>
</dbReference>
<dbReference type="GO" id="GO:0004180">
    <property type="term" value="F:carboxypeptidase activity"/>
    <property type="evidence" value="ECO:0007669"/>
    <property type="project" value="UniProtKB-KW"/>
</dbReference>
<dbReference type="Gene3D" id="3.40.50.1110">
    <property type="entry name" value="SGNH hydrolase"/>
    <property type="match status" value="1"/>
</dbReference>
<dbReference type="SUPFAM" id="SSF49464">
    <property type="entry name" value="Carboxypeptidase regulatory domain-like"/>
    <property type="match status" value="1"/>
</dbReference>
<evidence type="ECO:0000259" key="9">
    <source>
        <dbReference type="PROSITE" id="PS50093"/>
    </source>
</evidence>
<dbReference type="EC" id="3.2.1.1" evidence="2"/>
<sequence length="4639" mass="469992">MIRRVSAVVVAVLIATLGLAPAVASASPVHPDSATRAAGSPVGSASAPNSVHLRLLEPAGYVAPEHSDDYTLEGVSVRLLPADGEGAGADGPIVAQTDADGELLLTDIEPGSYELTVGDVADSELIGGSYAPDGSLGDPTRAEDIGTIVVGHDPVGLDLVLRRGGTMAGLILDSAGAPIAGAIVRGNYDSESTSDESGAVLLRGLRPGSIRLTLSSPAGSDAIGGIWQGEGLGGGAWETAALVTIAADGSTTPSNFTARLAVGRSISGVIADASGIPVAGVSVSSDNPGTPAVTTGADGSYTLHALPPGSYRVRATSTERFQLGGYLRADGTIVDDYYTARNVIVAAASVEGIDGRLGSGGAVVGHIDLTAATSGYISVVATMQGSGTSRYTNANVVTGEFEFPALPAGTWRLTFSASLLVGGGGTGTGLAIGAQTVVVQAEAVTEVDVVAEAGGAIAGSVRLPDGYTGSVSGSVRVTPANEPFVGGVYGSIAPDGTFTVTSLESGDYDVTVQITGLPAARVSGVTVARGQTTKLDPIALTLGLSLEIIVHDGLGAPLSGASISLYRFGSSESAFGTSGEDGRVTITGLSPGSYQYSTSLGGYVGGFGTVELAEGPNGPLDIGMEQAATIVVTTTSNGVPFGGAQVSLERLDDNGGVLSSIIVTDSRGTSVVTMTPGRYRLAYVGSASSSWAGTPRSEIVVADAGVSTPLTLDISGSRTISGIVATDDGTPLEFATVRLYLVDEDGNRLGETAETSGADGSYTFGPLIDGRYLLSADYWVSGTSFEYFYDDAESLDEASVIALDDEHPAATVNPVFSLSYGLTTISGTVTGPNGAPLVDVEVQYAQIPEGGDYPDYSTTTRTGWDGSYSFTAVRSDRSPRIVFATNPDSVYTPQVFSRTLDIGQGPIVLDAQLEIGEVITGTIRGGTPDDPDGDSQMVPVDGATVYASDFVPGAAQRYAYTDADGRYTVAGLAPGRATDLSIQPDYQGYHFPRQLSSVSSGTSADAVLRLGGRIDGSLGYPSGDRYVEVGVDSVTGGSSVGWGFNPQRPGELYSVGPLEPGRYVVHFSSPYSSDLLADDYYDGSFTRSGATEVVVEAGRSTSGIDTELEPGATIGGTVAAGGVPLGDASVELIVDGESLGGTTSDVNGDYSFPNVLPSDAAVTIRALWDGQPIGPDETVTLSAGQNVHDIDAAAESVRTVIRGTVVDADTGARSWGSITAIDRGTGSRSFGQITDGVFAFVNLPDGDYRLFVGAAGDHLGGYLAEAGGLLTRGDEGARIVTVVGGETYLDGLEGATEPAADISGTLTNADGSEPAAGAFVTLRSAGASDDDELDRTFADEAGRYSFGQLRAGDYEVVVGLPGEGLYPQQILPVTTLGIGASRTVDAALHRYGSATIRVVDVDGTAVQGASVHAYAGTSSEGPSGHCDGDLCSVTGYTDENGSVSFEALLPRDYDVIVDRGFSGGDYITTEFGSETGDALAVALDGHGDVERTLSRYTSIEFSASFADPLEEDDVVTLTLYRGGVDGEVAYERDWDAMNGAFGDVVGGIEPGDYTVQISATDYRTIYLTGAGTSSDPADAVPLVVRGDGVPLAVSAELSRDWVESTTAITTAPSLQYGEASTVEVEVTADRDRDPGHGEVLLVIDGEERESTALADGYVSFALPADLSVGGHSVVARYSGSGDIRPSESEAAVVDVARAASGLTVTNPGVVEYGGEGALVEVNVASVTGVPVNGTVEIGLEPQSDEDMNEEVWEQTVELVDGFAQVTAPNDLAVDLYDVVARYSGSETVLDAEGRGSLYVVPATTTVTLTATPGEIDYDDTLSFDASVDADGLSVTGTVTVTSDDGTLAAVAINEEAHGIAHFELDGSAIGVGVRDLLVRYDGSDTLSPSTATRTVTIIGAPSQTTLSLSSAQAEYGADISATVVVGSEFATAPEGQVELVFDGEHVRTANLVDGSATMAYGAGAGLGSHTIVVRYPGSGALAASESAAQSLEIVRAETSVTVDRPSSTEFGTAAAIGVHVRTAAGYPADGIVRALVDGADASSATLVGGTASIELPADLALGLHSVVIGYDGDANFGGSEADAFSHRVRSGPANVVVTPSATLLTLGTPLGLAVQASSAGTSPLRYTVSYGDGSAPVTGEYQTPLALDHLYAAPGSFAVRVEVTTTEGADTYVAVYTARVTVYVDEPLAASAGDALQVRAGDTAWFDASGSRPSAAIVDYSWDFGDGQAGSGAYPAHGYDAPGSYTARVTVTDVAGATSSAETVVTVVEVPAATGLSVTVRTGGGLLSGAQVSYVRPDGSKLQAATGGDGVATLRGLPEGQSTVYVWADGYVPQTLTATVNGGVGSAEVALASGEIGSSVIEHHRMTVEEIEEADIDLTDPDNTNVFEANINLHFEPVGDEEEPEETPYEVVYTEHFGVYTVVSVGCGDDCGSSGGGGGSGTGGGIGRLASTPVIEVVEGQPVIQWLVIPVRASFLKEMFEVKLVVTNLATGFDFTGGVAELNLPSGLSLASMVGSSQSLTRQVADIAGQSSSSTTWYVRGDTEGSYQLSASYSGVVDPIGVPIRLDSTTAEPLKVWGGSALSMTVTVDPDAVRFGAYRVSLTLTNETSGDDATAVNNLSYELLDRPLDAPAEQAVYVFAPGTALSQWEYSLPAGESVTTDYILYPGLGNEEVDALKLDLEKSFIARTGGSVTIETHLAAHRQSTERGGLSGATVKNPNDPDVFTLSWDRPSGVVSGYTVWTRDTLDSTSSWRVVRNVDAVDSSVDFTAATRGLGRYFTVMTRGGAAPRAVHPLVEGPVSYAALGDSFSSGEGVPDFEPGTDTDREAMGEVTTAAEMWNSLVPSERTNECHRSWQGSYSRILSADPQLDLGPSLYAACSGAVTKDFEEPNPKNDDEVAQLDRLDEFTQYVTFTLGGNDAGFKTMATACLLGETVCGAAGDASVAAGSVEEYFKNTFDLDVVIGQAAAVAKDAYGTGSNGAKCVATAGAAFFSCVQTVRKGIDLFKTVTQDPARIASPSFAFSGELRRRLERIYSEVLDDAPNASVYVATYPHFSTGTGDGVQCMVAPLGPGLSRADRERLNGFVDQINGAIKQARDSVNASHTGSAGITVVDADDSGFFDGKELCVDGERNPDSAFHPLINDVLSWPGAYDSVSFSFHPNAEGQRSYAQAFAQTMKANHRTLVVPVTNEPDTVTTITVDGPMKSITAKAPMGERLLDLKLVDPDGRVYTGFADGATTGTNAGHQYITVPAPVEGEWSVRVALYSSGGDILSRAGRSLAALAGTEVEDASESTRITVDLAEADTIVPVPSATVIATADGYVFDASGSSGAVAYEWWFSDDTRASGAIQTKSFAEGLPVGGVLTVTSADGTTTHSDIRLDGAPVLPLLGYQAPEISGTAAVGQQLAVSDGGWSPRPARVEYQWMRDGHDIDGAIEASYTPVLADGGATLSVRVTVSADGYADTQAVVSGVVVDEIPTTVVLTIGSTQVFGTPFGASARVERGGAVAPEGVATLIDRTDADDEHAIATARVIDGDAVFDTIAPPAGERLLAVRYRSDDESRVATSEAVTVTVARAASAIRAVVGTDPVLLGATASIPVVIEAPGAERGLALGDSVSVDEAGATVATGVVSSLDPPNGGSGVAAVIEVPTGGTDGLGAGAHSLRVSYAGNENLLASSASESVPLFVLVSTSVDSGDVVVDYGTRASVEAEVTSASADYPGPDGGTAVLTSSTGAWAPISGTVVGGSVTLALPLDLATGVYDYLLDYGGDGYYAASRAGGAIEIRAVTPAVELTAPGTLVHGSSASAEVTVTAGGLRPTGTVELRALSGDEPSPTDLVLGIGEVSETGAASIALPALDAGSYGLYAAYRPGTDTRFATATSATTALDVTRAPSSVTVTLDDDSIDYGSPVSGTVTAAALGAAAPGTVTVTLGSQTVTATATAGGWAFGFPAEADLGVGSHTVTAAFVPSSPNVAASSGDATVAVGRLLSHTTIGLDRSTIVVGAAPIRATVTVPEAHAGTLEVSWSGPVDGSATVTLSATGSGSALLPADLPAGSYAVKAVYAGTADVAGSQAGTTLLVQKAAGQLQLVLDQPSVVFGGAGTAGTVSFAESSSGRPSGVVSIEVDGEPFAVLPLGADGRAFAVGGALRPGSHTVTARYAGDDVFGSSEASAVLIVEKAKTSLDVVWPGAQVFGSVSGSVIVTVSAPDVVDENVVDGGFMPSGVVTLLVDGQPVLTSALDAGGATTLALPGGLAGGDHVLVVTYEGSADLAAARAAGSVSVAPASTALVLDAPDEAEYGQPFTLDVSVSSPAGSPSGTVTATDGAGFSVTVPIAGGSAAIAIPAGRAPGVHGFTVDYAGTASFSPATATRTVTVVPVQATVDAHLTGAAGPDALAEIRVRVTAPGLVPGGRVSATSDAAGLGSALLVGGSAVIPIPASLPDGRYSIVVSYAGEEGVLAGTSAPLSFTVDRTGVPGGPGDPGSQPSGATAQRSVAAGASQSIELSGLVPGETVHVYLYSSPIFVGSAVADAEGHATLTFTVPANLVPGEHRIEVRADSGTFSLLFEVTPAAADPDAGGPESGEPTGLGGEGAAGEPAAVPPASAMPGRIGRTGADADGALALAGALLALGAVLALVAYSRRRARKA</sequence>
<dbReference type="GO" id="GO:0016788">
    <property type="term" value="F:hydrolase activity, acting on ester bonds"/>
    <property type="evidence" value="ECO:0007669"/>
    <property type="project" value="InterPro"/>
</dbReference>
<keyword evidence="10" id="KW-0121">Carboxypeptidase</keyword>
<dbReference type="Gene3D" id="2.60.40.10">
    <property type="entry name" value="Immunoglobulins"/>
    <property type="match status" value="9"/>
</dbReference>
<keyword evidence="10" id="KW-0378">Hydrolase</keyword>
<evidence type="ECO:0000256" key="1">
    <source>
        <dbReference type="ARBA" id="ARBA00000548"/>
    </source>
</evidence>
<dbReference type="InterPro" id="IPR000601">
    <property type="entry name" value="PKD_dom"/>
</dbReference>
<keyword evidence="7" id="KW-0472">Membrane</keyword>
<evidence type="ECO:0000313" key="10">
    <source>
        <dbReference type="EMBL" id="PJJ55542.1"/>
    </source>
</evidence>
<dbReference type="EMBL" id="PGFB01000005">
    <property type="protein sequence ID" value="PJJ55542.1"/>
    <property type="molecule type" value="Genomic_DNA"/>
</dbReference>
<dbReference type="InterPro" id="IPR051417">
    <property type="entry name" value="SDr/BOS_complex"/>
</dbReference>
<dbReference type="GO" id="GO:0005975">
    <property type="term" value="P:carbohydrate metabolic process"/>
    <property type="evidence" value="ECO:0007669"/>
    <property type="project" value="UniProtKB-ARBA"/>
</dbReference>
<feature type="active site" description="Nucleophile" evidence="5">
    <location>
        <position position="2807"/>
    </location>
</feature>
<dbReference type="Pfam" id="PF13620">
    <property type="entry name" value="CarboxypepD_reg"/>
    <property type="match status" value="1"/>
</dbReference>
<organism evidence="10 11">
    <name type="scientific">Compostimonas suwonensis</name>
    <dbReference type="NCBI Taxonomy" id="1048394"/>
    <lineage>
        <taxon>Bacteria</taxon>
        <taxon>Bacillati</taxon>
        <taxon>Actinomycetota</taxon>
        <taxon>Actinomycetes</taxon>
        <taxon>Micrococcales</taxon>
        <taxon>Microbacteriaceae</taxon>
        <taxon>Compostimonas</taxon>
    </lineage>
</organism>
<dbReference type="PANTHER" id="PTHR23303:SF14">
    <property type="entry name" value="BOS COMPLEX SUBUNIT NOMO1-RELATED"/>
    <property type="match status" value="1"/>
</dbReference>
<evidence type="ECO:0000256" key="7">
    <source>
        <dbReference type="SAM" id="Phobius"/>
    </source>
</evidence>
<dbReference type="InterPro" id="IPR035986">
    <property type="entry name" value="PKD_dom_sf"/>
</dbReference>
<feature type="region of interest" description="Disordered" evidence="6">
    <location>
        <begin position="25"/>
        <end position="44"/>
    </location>
</feature>
<keyword evidence="7" id="KW-0812">Transmembrane</keyword>
<evidence type="ECO:0000256" key="6">
    <source>
        <dbReference type="SAM" id="MobiDB-lite"/>
    </source>
</evidence>
<gene>
    <name evidence="10" type="ORF">CLV54_2889</name>
</gene>
<dbReference type="SUPFAM" id="SSF52266">
    <property type="entry name" value="SGNH hydrolase"/>
    <property type="match status" value="2"/>
</dbReference>
<feature type="active site" evidence="5">
    <location>
        <position position="3158"/>
    </location>
</feature>
<protein>
    <recommendedName>
        <fullName evidence="2">alpha-amylase</fullName>
        <ecNumber evidence="2">3.2.1.1</ecNumber>
    </recommendedName>
    <alternativeName>
        <fullName evidence="4">1,4-alpha-D-glucan glucanohydrolase</fullName>
    </alternativeName>
</protein>
<dbReference type="GO" id="GO:0004556">
    <property type="term" value="F:alpha-amylase activity"/>
    <property type="evidence" value="ECO:0007669"/>
    <property type="project" value="UniProtKB-EC"/>
</dbReference>
<keyword evidence="11" id="KW-1185">Reference proteome</keyword>
<comment type="catalytic activity">
    <reaction evidence="1">
        <text>Endohydrolysis of (1-&gt;4)-alpha-D-glucosidic linkages in polysaccharides containing three or more (1-&gt;4)-alpha-linked D-glucose units.</text>
        <dbReference type="EC" id="3.2.1.1"/>
    </reaction>
</comment>
<feature type="region of interest" description="Disordered" evidence="6">
    <location>
        <begin position="4563"/>
        <end position="4603"/>
    </location>
</feature>
<dbReference type="Gene3D" id="2.60.40.2700">
    <property type="match status" value="1"/>
</dbReference>
<feature type="domain" description="PKD" evidence="9">
    <location>
        <begin position="2122"/>
        <end position="2168"/>
    </location>
</feature>
<reference evidence="10 11" key="1">
    <citation type="submission" date="2017-11" db="EMBL/GenBank/DDBJ databases">
        <title>Genomic Encyclopedia of Archaeal and Bacterial Type Strains, Phase II (KMG-II): From Individual Species to Whole Genera.</title>
        <authorList>
            <person name="Goeker M."/>
        </authorList>
    </citation>
    <scope>NUCLEOTIDE SEQUENCE [LARGE SCALE GENOMIC DNA]</scope>
    <source>
        <strain evidence="10 11">DSM 25625</strain>
    </source>
</reference>
<feature type="compositionally biased region" description="Low complexity" evidence="6">
    <location>
        <begin position="4586"/>
        <end position="4595"/>
    </location>
</feature>